<accession>A0AAV1EBC8</accession>
<evidence type="ECO:0000313" key="2">
    <source>
        <dbReference type="EMBL" id="CAI9117005.1"/>
    </source>
</evidence>
<dbReference type="PANTHER" id="PTHR48411:SF1">
    <property type="entry name" value="OS01G0948300 PROTEIN"/>
    <property type="match status" value="1"/>
</dbReference>
<dbReference type="Proteomes" id="UP001161247">
    <property type="component" value="Chromosome 8"/>
</dbReference>
<reference evidence="2" key="1">
    <citation type="submission" date="2023-03" db="EMBL/GenBank/DDBJ databases">
        <authorList>
            <person name="Julca I."/>
        </authorList>
    </citation>
    <scope>NUCLEOTIDE SEQUENCE</scope>
</reference>
<dbReference type="Gene3D" id="3.40.525.10">
    <property type="entry name" value="CRAL-TRIO lipid binding domain"/>
    <property type="match status" value="1"/>
</dbReference>
<dbReference type="Pfam" id="PF13716">
    <property type="entry name" value="CRAL_TRIO_2"/>
    <property type="match status" value="1"/>
</dbReference>
<name>A0AAV1EBC8_OLDCO</name>
<dbReference type="InterPro" id="IPR001251">
    <property type="entry name" value="CRAL-TRIO_dom"/>
</dbReference>
<dbReference type="SMART" id="SM00516">
    <property type="entry name" value="SEC14"/>
    <property type="match status" value="1"/>
</dbReference>
<dbReference type="PANTHER" id="PTHR48411">
    <property type="entry name" value="OS01G0948300 PROTEIN"/>
    <property type="match status" value="1"/>
</dbReference>
<keyword evidence="3" id="KW-1185">Reference proteome</keyword>
<dbReference type="AlphaFoldDB" id="A0AAV1EBC8"/>
<organism evidence="2 3">
    <name type="scientific">Oldenlandia corymbosa var. corymbosa</name>
    <dbReference type="NCBI Taxonomy" id="529605"/>
    <lineage>
        <taxon>Eukaryota</taxon>
        <taxon>Viridiplantae</taxon>
        <taxon>Streptophyta</taxon>
        <taxon>Embryophyta</taxon>
        <taxon>Tracheophyta</taxon>
        <taxon>Spermatophyta</taxon>
        <taxon>Magnoliopsida</taxon>
        <taxon>eudicotyledons</taxon>
        <taxon>Gunneridae</taxon>
        <taxon>Pentapetalae</taxon>
        <taxon>asterids</taxon>
        <taxon>lamiids</taxon>
        <taxon>Gentianales</taxon>
        <taxon>Rubiaceae</taxon>
        <taxon>Rubioideae</taxon>
        <taxon>Spermacoceae</taxon>
        <taxon>Hedyotis-Oldenlandia complex</taxon>
        <taxon>Oldenlandia</taxon>
    </lineage>
</organism>
<protein>
    <submittedName>
        <fullName evidence="2">OLC1v1018310C1</fullName>
    </submittedName>
</protein>
<evidence type="ECO:0000313" key="3">
    <source>
        <dbReference type="Proteomes" id="UP001161247"/>
    </source>
</evidence>
<dbReference type="EMBL" id="OX459125">
    <property type="protein sequence ID" value="CAI9117005.1"/>
    <property type="molecule type" value="Genomic_DNA"/>
</dbReference>
<evidence type="ECO:0000259" key="1">
    <source>
        <dbReference type="SMART" id="SM00516"/>
    </source>
</evidence>
<gene>
    <name evidence="2" type="ORF">OLC1_LOCUS23143</name>
</gene>
<proteinExistence type="predicted"/>
<dbReference type="InterPro" id="IPR036865">
    <property type="entry name" value="CRAL-TRIO_dom_sf"/>
</dbReference>
<feature type="domain" description="CRAL-TRIO" evidence="1">
    <location>
        <begin position="21"/>
        <end position="170"/>
    </location>
</feature>
<sequence length="218" mass="25007">MTFASKPSSSILLSPIEQEKLIEKLQVFTIQGRDKHGLALLRVVGKFFPARLVSVAACVKFLEEKIFPKLGDKSFSVLYVHTGVDRNQNFPGISALRSIYDAIPARIKDNLQTVYFLHPGLQSRLFLATFGRLIFTGGLYRKVKYVNRLDILWDNVRRKEVDIPEFVYDEDQKLDHIPVMIDFGMESDHPRIYQPNYTSSSSSPFDSELRLYSLRCIA</sequence>